<accession>A0A226H3R1</accession>
<comment type="caution">
    <text evidence="1">The sequence shown here is derived from an EMBL/GenBank/DDBJ whole genome shotgun (WGS) entry which is preliminary data.</text>
</comment>
<dbReference type="OrthoDB" id="706421at2"/>
<dbReference type="PROSITE" id="PS51257">
    <property type="entry name" value="PROKAR_LIPOPROTEIN"/>
    <property type="match status" value="1"/>
</dbReference>
<reference evidence="1 2" key="1">
    <citation type="submission" date="2016-11" db="EMBL/GenBank/DDBJ databases">
        <title>Whole genomes of Flavobacteriaceae.</title>
        <authorList>
            <person name="Stine C."/>
            <person name="Li C."/>
            <person name="Tadesse D."/>
        </authorList>
    </citation>
    <scope>NUCLEOTIDE SEQUENCE [LARGE SCALE GENOMIC DNA]</scope>
    <source>
        <strain evidence="1 2">DSM 18292</strain>
    </source>
</reference>
<keyword evidence="2" id="KW-1185">Reference proteome</keyword>
<dbReference type="AlphaFoldDB" id="A0A226H3R1"/>
<gene>
    <name evidence="1" type="ORF">B0A66_15275</name>
</gene>
<name>A0A226H3R1_9FLAO</name>
<sequence length="127" mass="14444">MRKLLILTAILTFTMLFQSCLVSRCKRPQIVGYIYDSITRQPITNCNVGENLTDQKGYFELKELRYSQFTFIGYEAPTLLVNEAVQKEGYETKSISLFNPHGGGHKKGAKHDADTIFLKKTPIIPIK</sequence>
<dbReference type="EMBL" id="MUGW01000032">
    <property type="protein sequence ID" value="OXA88301.1"/>
    <property type="molecule type" value="Genomic_DNA"/>
</dbReference>
<dbReference type="Proteomes" id="UP000198345">
    <property type="component" value="Unassembled WGS sequence"/>
</dbReference>
<proteinExistence type="predicted"/>
<evidence type="ECO:0008006" key="3">
    <source>
        <dbReference type="Google" id="ProtNLM"/>
    </source>
</evidence>
<organism evidence="1 2">
    <name type="scientific">Flavobacterium hercynium</name>
    <dbReference type="NCBI Taxonomy" id="387094"/>
    <lineage>
        <taxon>Bacteria</taxon>
        <taxon>Pseudomonadati</taxon>
        <taxon>Bacteroidota</taxon>
        <taxon>Flavobacteriia</taxon>
        <taxon>Flavobacteriales</taxon>
        <taxon>Flavobacteriaceae</taxon>
        <taxon>Flavobacterium</taxon>
    </lineage>
</organism>
<evidence type="ECO:0000313" key="2">
    <source>
        <dbReference type="Proteomes" id="UP000198345"/>
    </source>
</evidence>
<protein>
    <recommendedName>
        <fullName evidence="3">Carboxypeptidase regulatory-like domain-containing protein</fullName>
    </recommendedName>
</protein>
<dbReference type="RefSeq" id="WP_089050723.1">
    <property type="nucleotide sequence ID" value="NZ_FXTV01000013.1"/>
</dbReference>
<evidence type="ECO:0000313" key="1">
    <source>
        <dbReference type="EMBL" id="OXA88301.1"/>
    </source>
</evidence>